<keyword evidence="11" id="KW-1185">Reference proteome</keyword>
<dbReference type="InterPro" id="IPR023346">
    <property type="entry name" value="Lysozyme-like_dom_sf"/>
</dbReference>
<evidence type="ECO:0000256" key="7">
    <source>
        <dbReference type="RuleBase" id="RU003788"/>
    </source>
</evidence>
<feature type="transmembrane region" description="Helical" evidence="9">
    <location>
        <begin position="423"/>
        <end position="445"/>
    </location>
</feature>
<dbReference type="Pfam" id="PF00959">
    <property type="entry name" value="Phage_lysozyme"/>
    <property type="match status" value="1"/>
</dbReference>
<proteinExistence type="inferred from homology"/>
<dbReference type="HAMAP" id="MF_04110">
    <property type="entry name" value="ENDOLYSIN_T4"/>
    <property type="match status" value="1"/>
</dbReference>
<reference evidence="10 11" key="1">
    <citation type="submission" date="2020-03" db="EMBL/GenBank/DDBJ databases">
        <title>Genomic Encyclopedia of Type Strains, Phase IV (KMG-IV): sequencing the most valuable type-strain genomes for metagenomic binning, comparative biology and taxonomic classification.</title>
        <authorList>
            <person name="Goeker M."/>
        </authorList>
    </citation>
    <scope>NUCLEOTIDE SEQUENCE [LARGE SCALE GENOMIC DNA]</scope>
    <source>
        <strain evidence="10 11">DSM 4736</strain>
    </source>
</reference>
<evidence type="ECO:0000313" key="11">
    <source>
        <dbReference type="Proteomes" id="UP000587415"/>
    </source>
</evidence>
<dbReference type="InterPro" id="IPR033907">
    <property type="entry name" value="Endolysin_autolysin"/>
</dbReference>
<dbReference type="GO" id="GO:0042742">
    <property type="term" value="P:defense response to bacterium"/>
    <property type="evidence" value="ECO:0007669"/>
    <property type="project" value="UniProtKB-KW"/>
</dbReference>
<dbReference type="InterPro" id="IPR051018">
    <property type="entry name" value="Bacteriophage_GH24"/>
</dbReference>
<dbReference type="PANTHER" id="PTHR38107:SF3">
    <property type="entry name" value="LYSOZYME RRRD-RELATED"/>
    <property type="match status" value="1"/>
</dbReference>
<dbReference type="CDD" id="cd00737">
    <property type="entry name" value="lyz_endolysin_autolysin"/>
    <property type="match status" value="1"/>
</dbReference>
<gene>
    <name evidence="10" type="ORF">GGQ87_002000</name>
</gene>
<organism evidence="10 11">
    <name type="scientific">Brevundimonas alba</name>
    <dbReference type="NCBI Taxonomy" id="74314"/>
    <lineage>
        <taxon>Bacteria</taxon>
        <taxon>Pseudomonadati</taxon>
        <taxon>Pseudomonadota</taxon>
        <taxon>Alphaproteobacteria</taxon>
        <taxon>Caulobacterales</taxon>
        <taxon>Caulobacteraceae</taxon>
        <taxon>Brevundimonas</taxon>
    </lineage>
</organism>
<evidence type="ECO:0000256" key="3">
    <source>
        <dbReference type="ARBA" id="ARBA00022638"/>
    </source>
</evidence>
<dbReference type="SUPFAM" id="SSF53955">
    <property type="entry name" value="Lysozyme-like"/>
    <property type="match status" value="1"/>
</dbReference>
<dbReference type="InterPro" id="IPR023347">
    <property type="entry name" value="Lysozyme_dom_sf"/>
</dbReference>
<dbReference type="EMBL" id="JAATJM010000001">
    <property type="protein sequence ID" value="NJC41742.1"/>
    <property type="molecule type" value="Genomic_DNA"/>
</dbReference>
<accession>A0A7X5YKS4</accession>
<feature type="transmembrane region" description="Helical" evidence="9">
    <location>
        <begin position="389"/>
        <end position="408"/>
    </location>
</feature>
<dbReference type="Gene3D" id="1.10.530.40">
    <property type="match status" value="1"/>
</dbReference>
<dbReference type="GO" id="GO:0009253">
    <property type="term" value="P:peptidoglycan catabolic process"/>
    <property type="evidence" value="ECO:0007669"/>
    <property type="project" value="InterPro"/>
</dbReference>
<keyword evidence="6 7" id="KW-0326">Glycosidase</keyword>
<dbReference type="InterPro" id="IPR002196">
    <property type="entry name" value="Glyco_hydro_24"/>
</dbReference>
<comment type="similarity">
    <text evidence="7">Belongs to the glycosyl hydrolase 24 family.</text>
</comment>
<evidence type="ECO:0000313" key="10">
    <source>
        <dbReference type="EMBL" id="NJC41742.1"/>
    </source>
</evidence>
<keyword evidence="4 7" id="KW-0378">Hydrolase</keyword>
<keyword evidence="9" id="KW-0812">Transmembrane</keyword>
<dbReference type="GO" id="GO:0016998">
    <property type="term" value="P:cell wall macromolecule catabolic process"/>
    <property type="evidence" value="ECO:0007669"/>
    <property type="project" value="InterPro"/>
</dbReference>
<name>A0A7X5YKS4_9CAUL</name>
<protein>
    <recommendedName>
        <fullName evidence="7">Lysozyme</fullName>
        <ecNumber evidence="7">3.2.1.17</ecNumber>
    </recommendedName>
</protein>
<dbReference type="RefSeq" id="WP_168047097.1">
    <property type="nucleotide sequence ID" value="NZ_JAATJM010000001.1"/>
</dbReference>
<dbReference type="PANTHER" id="PTHR38107">
    <property type="match status" value="1"/>
</dbReference>
<keyword evidence="3 7" id="KW-0081">Bacteriolytic enzyme</keyword>
<evidence type="ECO:0000256" key="9">
    <source>
        <dbReference type="SAM" id="Phobius"/>
    </source>
</evidence>
<keyword evidence="9" id="KW-1133">Transmembrane helix</keyword>
<keyword evidence="9" id="KW-0472">Membrane</keyword>
<evidence type="ECO:0000256" key="1">
    <source>
        <dbReference type="ARBA" id="ARBA00000632"/>
    </source>
</evidence>
<comment type="catalytic activity">
    <reaction evidence="1 7">
        <text>Hydrolysis of (1-&gt;4)-beta-linkages between N-acetylmuramic acid and N-acetyl-D-glucosamine residues in a peptidoglycan and between N-acetyl-D-glucosamine residues in chitodextrins.</text>
        <dbReference type="EC" id="3.2.1.17"/>
    </reaction>
</comment>
<sequence length="451" mass="47655">MSDATTSRLKISREGIVLIKSFEGFRPRAVRDEDGGWVIGYGHTLSAREGLTVSEQDAELLLQYDLLPVVKALNEGVSAPLNQHQFDALASFAISVGVERFLASDVLQRLNEGHAGEAADALIGWPEETPPDARLRRRAAERALFVADPASPMHLADLLAAPLPPPRIAAATDAEAGEPISSNPPADARAAAVAALLGEPSDTPAGAIDEAAEPDPEAPAFEPTPFEAESPVTTVHLQRYAPYAAVIVGPLPGFPVLSEVPPQPAPEPTAELATPETVADPTPEPDPAEVESLDPFPAVAAPSPVVPLVPPEPGVSPFPPMDASLVLTPATEADFADAPRPIWEPEQRVETAPAPDETVLFEEEPTASVLRHEVEPAAPRQFDWGVTGAFLIMGVTGLTACAAAAAAFRKAMLDESSLNDYTVIGWVLALIGVICVGVSSWNLYVRWGRRD</sequence>
<evidence type="ECO:0000256" key="4">
    <source>
        <dbReference type="ARBA" id="ARBA00022801"/>
    </source>
</evidence>
<comment type="caution">
    <text evidence="10">The sequence shown here is derived from an EMBL/GenBank/DDBJ whole genome shotgun (WGS) entry which is preliminary data.</text>
</comment>
<dbReference type="InterPro" id="IPR034690">
    <property type="entry name" value="Endolysin_T4_type"/>
</dbReference>
<dbReference type="GO" id="GO:0003796">
    <property type="term" value="F:lysozyme activity"/>
    <property type="evidence" value="ECO:0007669"/>
    <property type="project" value="UniProtKB-EC"/>
</dbReference>
<feature type="region of interest" description="Disordered" evidence="8">
    <location>
        <begin position="259"/>
        <end position="290"/>
    </location>
</feature>
<keyword evidence="5" id="KW-1035">Host cytoplasm</keyword>
<evidence type="ECO:0000256" key="2">
    <source>
        <dbReference type="ARBA" id="ARBA00022529"/>
    </source>
</evidence>
<evidence type="ECO:0000256" key="6">
    <source>
        <dbReference type="ARBA" id="ARBA00023295"/>
    </source>
</evidence>
<dbReference type="EC" id="3.2.1.17" evidence="7"/>
<feature type="compositionally biased region" description="Low complexity" evidence="8">
    <location>
        <begin position="268"/>
        <end position="277"/>
    </location>
</feature>
<evidence type="ECO:0000256" key="5">
    <source>
        <dbReference type="ARBA" id="ARBA00023200"/>
    </source>
</evidence>
<feature type="region of interest" description="Disordered" evidence="8">
    <location>
        <begin position="200"/>
        <end position="222"/>
    </location>
</feature>
<dbReference type="AlphaFoldDB" id="A0A7X5YKS4"/>
<dbReference type="GO" id="GO:0031640">
    <property type="term" value="P:killing of cells of another organism"/>
    <property type="evidence" value="ECO:0007669"/>
    <property type="project" value="UniProtKB-KW"/>
</dbReference>
<evidence type="ECO:0000256" key="8">
    <source>
        <dbReference type="SAM" id="MobiDB-lite"/>
    </source>
</evidence>
<dbReference type="Proteomes" id="UP000587415">
    <property type="component" value="Unassembled WGS sequence"/>
</dbReference>
<keyword evidence="2 7" id="KW-0929">Antimicrobial</keyword>